<gene>
    <name evidence="1" type="ORF">CFY87_08325</name>
    <name evidence="2" type="ORF">NCTC10851_02081</name>
</gene>
<dbReference type="InParanoid" id="A0A263HBX1"/>
<evidence type="ECO:0000313" key="3">
    <source>
        <dbReference type="Proteomes" id="UP000215738"/>
    </source>
</evidence>
<keyword evidence="3" id="KW-1185">Reference proteome</keyword>
<evidence type="ECO:0000313" key="2">
    <source>
        <dbReference type="EMBL" id="SUU38413.1"/>
    </source>
</evidence>
<proteinExistence type="predicted"/>
<dbReference type="Proteomes" id="UP000215738">
    <property type="component" value="Unassembled WGS sequence"/>
</dbReference>
<reference evidence="2 4" key="2">
    <citation type="submission" date="2018-06" db="EMBL/GenBank/DDBJ databases">
        <authorList>
            <consortium name="Pathogen Informatics"/>
            <person name="Doyle S."/>
        </authorList>
    </citation>
    <scope>NUCLEOTIDE SEQUENCE [LARGE SCALE GENOMIC DNA]</scope>
    <source>
        <strain evidence="2 4">NCTC10851</strain>
    </source>
</reference>
<dbReference type="AlphaFoldDB" id="A0A263HBX1"/>
<protein>
    <submittedName>
        <fullName evidence="2">Uncharacterized protein</fullName>
    </submittedName>
</protein>
<evidence type="ECO:0000313" key="4">
    <source>
        <dbReference type="Proteomes" id="UP000254507"/>
    </source>
</evidence>
<reference evidence="1 3" key="1">
    <citation type="submission" date="2017-07" db="EMBL/GenBank/DDBJ databases">
        <title>Virulence factors identified in Actinobacillus seminis.</title>
        <authorList>
            <person name="Negrete-Abascal E."/>
            <person name="Vaca-Pacheco S."/>
            <person name="Montes-Garcia F."/>
            <person name="Leyto-Gil A.M."/>
            <person name="Fragoso-Garcia E."/>
            <person name="Carvente-Garcia R."/>
            <person name="Perez-Agueros S."/>
            <person name="Castelan-Sanchez H.G."/>
            <person name="Garcia-Molina A."/>
            <person name="Villamar T.E."/>
            <person name="Vazquez-Cruz C."/>
        </authorList>
    </citation>
    <scope>NUCLEOTIDE SEQUENCE [LARGE SCALE GENOMIC DNA]</scope>
    <source>
        <strain evidence="1 3">ATCC 15768</strain>
    </source>
</reference>
<dbReference type="EMBL" id="NLFK01000008">
    <property type="protein sequence ID" value="OZN24468.1"/>
    <property type="molecule type" value="Genomic_DNA"/>
</dbReference>
<evidence type="ECO:0000313" key="1">
    <source>
        <dbReference type="EMBL" id="OZN24468.1"/>
    </source>
</evidence>
<accession>A0A263HBX1</accession>
<dbReference type="Proteomes" id="UP000254507">
    <property type="component" value="Unassembled WGS sequence"/>
</dbReference>
<sequence length="186" mass="21689">MIRGGGRGSIYYYNKKINVTVDNNVLLEIGKAFPSNIKVKDLVEKFGDDAYDTIAVLMLVDDIEIFSEPLTLVKTDKPKLKPEIVRYFHYFLENDRSYEDKSEFSHCFPINISSFLNEDIGITGQLDLKIFLLFDGTRTQADVVRYLTENYHFSENPDPVEERNYFEKLVNSIFERMYIFNLVIVP</sequence>
<dbReference type="EMBL" id="UFSB01000001">
    <property type="protein sequence ID" value="SUU38413.1"/>
    <property type="molecule type" value="Genomic_DNA"/>
</dbReference>
<name>A0A263HBX1_9PAST</name>
<organism evidence="2 4">
    <name type="scientific">Actinobacillus seminis</name>
    <dbReference type="NCBI Taxonomy" id="722"/>
    <lineage>
        <taxon>Bacteria</taxon>
        <taxon>Pseudomonadati</taxon>
        <taxon>Pseudomonadota</taxon>
        <taxon>Gammaproteobacteria</taxon>
        <taxon>Pasteurellales</taxon>
        <taxon>Pasteurellaceae</taxon>
        <taxon>Actinobacillus</taxon>
    </lineage>
</organism>